<evidence type="ECO:0000313" key="1">
    <source>
        <dbReference type="EMBL" id="JAE38518.1"/>
    </source>
</evidence>
<name>A0A0A9I037_ARUDO</name>
<reference evidence="1" key="1">
    <citation type="submission" date="2014-09" db="EMBL/GenBank/DDBJ databases">
        <authorList>
            <person name="Magalhaes I.L.F."/>
            <person name="Oliveira U."/>
            <person name="Santos F.R."/>
            <person name="Vidigal T.H.D.A."/>
            <person name="Brescovit A.D."/>
            <person name="Santos A.J."/>
        </authorList>
    </citation>
    <scope>NUCLEOTIDE SEQUENCE</scope>
    <source>
        <tissue evidence="1">Shoot tissue taken approximately 20 cm above the soil surface</tissue>
    </source>
</reference>
<organism evidence="1">
    <name type="scientific">Arundo donax</name>
    <name type="common">Giant reed</name>
    <name type="synonym">Donax arundinaceus</name>
    <dbReference type="NCBI Taxonomy" id="35708"/>
    <lineage>
        <taxon>Eukaryota</taxon>
        <taxon>Viridiplantae</taxon>
        <taxon>Streptophyta</taxon>
        <taxon>Embryophyta</taxon>
        <taxon>Tracheophyta</taxon>
        <taxon>Spermatophyta</taxon>
        <taxon>Magnoliopsida</taxon>
        <taxon>Liliopsida</taxon>
        <taxon>Poales</taxon>
        <taxon>Poaceae</taxon>
        <taxon>PACMAD clade</taxon>
        <taxon>Arundinoideae</taxon>
        <taxon>Arundineae</taxon>
        <taxon>Arundo</taxon>
    </lineage>
</organism>
<sequence length="41" mass="4800">MIVGLIRISRVLHASLLFFNISHLFYTISVNREFANDLQCF</sequence>
<dbReference type="AlphaFoldDB" id="A0A0A9I037"/>
<protein>
    <submittedName>
        <fullName evidence="1">Uncharacterized protein</fullName>
    </submittedName>
</protein>
<reference evidence="1" key="2">
    <citation type="journal article" date="2015" name="Data Brief">
        <title>Shoot transcriptome of the giant reed, Arundo donax.</title>
        <authorList>
            <person name="Barrero R.A."/>
            <person name="Guerrero F.D."/>
            <person name="Moolhuijzen P."/>
            <person name="Goolsby J.A."/>
            <person name="Tidwell J."/>
            <person name="Bellgard S.E."/>
            <person name="Bellgard M.I."/>
        </authorList>
    </citation>
    <scope>NUCLEOTIDE SEQUENCE</scope>
    <source>
        <tissue evidence="1">Shoot tissue taken approximately 20 cm above the soil surface</tissue>
    </source>
</reference>
<dbReference type="EMBL" id="GBRH01159378">
    <property type="protein sequence ID" value="JAE38518.1"/>
    <property type="molecule type" value="Transcribed_RNA"/>
</dbReference>
<proteinExistence type="predicted"/>
<accession>A0A0A9I037</accession>